<dbReference type="Proteomes" id="UP000410492">
    <property type="component" value="Unassembled WGS sequence"/>
</dbReference>
<evidence type="ECO:0000313" key="3">
    <source>
        <dbReference type="Proteomes" id="UP000410492"/>
    </source>
</evidence>
<sequence>YENRNILVQNSPSESDRTTSPPTGNPSCRDVSSLEGAASAQPSKTPPKPNDPPPLPPKPKIVPIRPPNWGHMNGFYKPKEANVVAAGAATVVAVSTADHRTQAMFLEQSSSSFV</sequence>
<feature type="compositionally biased region" description="Pro residues" evidence="1">
    <location>
        <begin position="44"/>
        <end position="66"/>
    </location>
</feature>
<dbReference type="AlphaFoldDB" id="A0A653CY00"/>
<organism evidence="2 3">
    <name type="scientific">Callosobruchus maculatus</name>
    <name type="common">Southern cowpea weevil</name>
    <name type="synonym">Pulse bruchid</name>
    <dbReference type="NCBI Taxonomy" id="64391"/>
    <lineage>
        <taxon>Eukaryota</taxon>
        <taxon>Metazoa</taxon>
        <taxon>Ecdysozoa</taxon>
        <taxon>Arthropoda</taxon>
        <taxon>Hexapoda</taxon>
        <taxon>Insecta</taxon>
        <taxon>Pterygota</taxon>
        <taxon>Neoptera</taxon>
        <taxon>Endopterygota</taxon>
        <taxon>Coleoptera</taxon>
        <taxon>Polyphaga</taxon>
        <taxon>Cucujiformia</taxon>
        <taxon>Chrysomeloidea</taxon>
        <taxon>Chrysomelidae</taxon>
        <taxon>Bruchinae</taxon>
        <taxon>Bruchini</taxon>
        <taxon>Callosobruchus</taxon>
    </lineage>
</organism>
<name>A0A653CY00_CALMS</name>
<feature type="region of interest" description="Disordered" evidence="1">
    <location>
        <begin position="1"/>
        <end position="66"/>
    </location>
</feature>
<protein>
    <submittedName>
        <fullName evidence="2">Uncharacterized protein</fullName>
    </submittedName>
</protein>
<proteinExistence type="predicted"/>
<evidence type="ECO:0000313" key="2">
    <source>
        <dbReference type="EMBL" id="VEN51963.1"/>
    </source>
</evidence>
<evidence type="ECO:0000256" key="1">
    <source>
        <dbReference type="SAM" id="MobiDB-lite"/>
    </source>
</evidence>
<accession>A0A653CY00</accession>
<feature type="non-terminal residue" evidence="2">
    <location>
        <position position="1"/>
    </location>
</feature>
<feature type="compositionally biased region" description="Polar residues" evidence="1">
    <location>
        <begin position="1"/>
        <end position="26"/>
    </location>
</feature>
<gene>
    <name evidence="2" type="ORF">CALMAC_LOCUS12255</name>
</gene>
<dbReference type="EMBL" id="CAACVG010009070">
    <property type="protein sequence ID" value="VEN51963.1"/>
    <property type="molecule type" value="Genomic_DNA"/>
</dbReference>
<reference evidence="2 3" key="1">
    <citation type="submission" date="2019-01" db="EMBL/GenBank/DDBJ databases">
        <authorList>
            <person name="Sayadi A."/>
        </authorList>
    </citation>
    <scope>NUCLEOTIDE SEQUENCE [LARGE SCALE GENOMIC DNA]</scope>
</reference>
<keyword evidence="3" id="KW-1185">Reference proteome</keyword>